<dbReference type="AlphaFoldDB" id="A0A1F7IA43"/>
<dbReference type="STRING" id="1802055.A3A74_07060"/>
<proteinExistence type="predicted"/>
<dbReference type="SUPFAM" id="SSF143011">
    <property type="entry name" value="RelE-like"/>
    <property type="match status" value="1"/>
</dbReference>
<dbReference type="InterPro" id="IPR009241">
    <property type="entry name" value="HigB-like"/>
</dbReference>
<dbReference type="Pfam" id="PF05973">
    <property type="entry name" value="Gp49"/>
    <property type="match status" value="1"/>
</dbReference>
<protein>
    <recommendedName>
        <fullName evidence="3">Addiction module toxin RelE</fullName>
    </recommendedName>
</protein>
<evidence type="ECO:0000313" key="1">
    <source>
        <dbReference type="EMBL" id="OGK40238.1"/>
    </source>
</evidence>
<name>A0A1F7IA43_9BACT</name>
<comment type="caution">
    <text evidence="1">The sequence shown here is derived from an EMBL/GenBank/DDBJ whole genome shotgun (WGS) entry which is preliminary data.</text>
</comment>
<reference evidence="1 2" key="1">
    <citation type="journal article" date="2016" name="Nat. Commun.">
        <title>Thousands of microbial genomes shed light on interconnected biogeochemical processes in an aquifer system.</title>
        <authorList>
            <person name="Anantharaman K."/>
            <person name="Brown C.T."/>
            <person name="Hug L.A."/>
            <person name="Sharon I."/>
            <person name="Castelle C.J."/>
            <person name="Probst A.J."/>
            <person name="Thomas B.C."/>
            <person name="Singh A."/>
            <person name="Wilkins M.J."/>
            <person name="Karaoz U."/>
            <person name="Brodie E.L."/>
            <person name="Williams K.H."/>
            <person name="Hubbard S.S."/>
            <person name="Banfield J.F."/>
        </authorList>
    </citation>
    <scope>NUCLEOTIDE SEQUENCE [LARGE SCALE GENOMIC DNA]</scope>
</reference>
<evidence type="ECO:0000313" key="2">
    <source>
        <dbReference type="Proteomes" id="UP000179270"/>
    </source>
</evidence>
<dbReference type="EMBL" id="MGAF01000034">
    <property type="protein sequence ID" value="OGK40238.1"/>
    <property type="molecule type" value="Genomic_DNA"/>
</dbReference>
<gene>
    <name evidence="1" type="ORF">A3A74_07060</name>
</gene>
<dbReference type="InterPro" id="IPR035093">
    <property type="entry name" value="RelE/ParE_toxin_dom_sf"/>
</dbReference>
<accession>A0A1F7IA43</accession>
<evidence type="ECO:0008006" key="3">
    <source>
        <dbReference type="Google" id="ProtNLM"/>
    </source>
</evidence>
<dbReference type="Proteomes" id="UP000179270">
    <property type="component" value="Unassembled WGS sequence"/>
</dbReference>
<organism evidence="1 2">
    <name type="scientific">Candidatus Roizmanbacteria bacterium RIFCSPLOWO2_01_FULL_35_13</name>
    <dbReference type="NCBI Taxonomy" id="1802055"/>
    <lineage>
        <taxon>Bacteria</taxon>
        <taxon>Candidatus Roizmaniibacteriota</taxon>
    </lineage>
</organism>
<sequence>MEKSWKVKLFESKSRKSPVEEFIDLLDAKARLKITRTIELLEEFGLEGGYPNIKKLQGSNLWEYRILGKDNIRIFYITVKEKTFLLLHAFKKKKQKTPRKEIKIAEYRFKEYLTLTNQGS</sequence>
<dbReference type="Gene3D" id="3.30.2310.20">
    <property type="entry name" value="RelE-like"/>
    <property type="match status" value="1"/>
</dbReference>